<dbReference type="InterPro" id="IPR025051">
    <property type="entry name" value="DUF3990"/>
</dbReference>
<evidence type="ECO:0000313" key="2">
    <source>
        <dbReference type="Proteomes" id="UP000248314"/>
    </source>
</evidence>
<dbReference type="Pfam" id="PF13151">
    <property type="entry name" value="DUF3990"/>
    <property type="match status" value="1"/>
</dbReference>
<dbReference type="OrthoDB" id="9813772at2"/>
<accession>A0A318I066</accession>
<name>A0A318I066_9BACT</name>
<organism evidence="1 2">
    <name type="scientific">Hoylesella shahii DSM 15611 = JCM 12083</name>
    <dbReference type="NCBI Taxonomy" id="1122991"/>
    <lineage>
        <taxon>Bacteria</taxon>
        <taxon>Pseudomonadati</taxon>
        <taxon>Bacteroidota</taxon>
        <taxon>Bacteroidia</taxon>
        <taxon>Bacteroidales</taxon>
        <taxon>Prevotellaceae</taxon>
        <taxon>Hoylesella</taxon>
    </lineage>
</organism>
<reference evidence="1 2" key="1">
    <citation type="submission" date="2018-05" db="EMBL/GenBank/DDBJ databases">
        <title>Genomic Encyclopedia of Type Strains, Phase I: the one thousand microbial genomes (KMG-I) project.</title>
        <authorList>
            <person name="Kyrpides N."/>
        </authorList>
    </citation>
    <scope>NUCLEOTIDE SEQUENCE [LARGE SCALE GENOMIC DNA]</scope>
    <source>
        <strain evidence="1 2">DSM 15611</strain>
    </source>
</reference>
<evidence type="ECO:0000313" key="1">
    <source>
        <dbReference type="EMBL" id="PXX24138.1"/>
    </source>
</evidence>
<protein>
    <submittedName>
        <fullName evidence="1">Uncharacterized protein DUF3990</fullName>
    </submittedName>
</protein>
<keyword evidence="2" id="KW-1185">Reference proteome</keyword>
<comment type="caution">
    <text evidence="1">The sequence shown here is derived from an EMBL/GenBank/DDBJ whole genome shotgun (WGS) entry which is preliminary data.</text>
</comment>
<dbReference type="EMBL" id="QJJX01000003">
    <property type="protein sequence ID" value="PXX24138.1"/>
    <property type="molecule type" value="Genomic_DNA"/>
</dbReference>
<dbReference type="STRING" id="1122991.GCA_000613445_03103"/>
<dbReference type="AlphaFoldDB" id="A0A318I066"/>
<dbReference type="RefSeq" id="WP_110369957.1">
    <property type="nucleotide sequence ID" value="NZ_BAIZ01000002.1"/>
</dbReference>
<sequence length="56" mass="6437">MRLYHGTTSDFGEIDLTMSKLSKDFGRSFHLSTEVEQAKDFAQTHALLLSKHLKRL</sequence>
<gene>
    <name evidence="1" type="ORF">EJ73_00379</name>
</gene>
<dbReference type="Proteomes" id="UP000248314">
    <property type="component" value="Unassembled WGS sequence"/>
</dbReference>
<proteinExistence type="predicted"/>